<organism evidence="3 4">
    <name type="scientific">Caballeronia arvi</name>
    <dbReference type="NCBI Taxonomy" id="1777135"/>
    <lineage>
        <taxon>Bacteria</taxon>
        <taxon>Pseudomonadati</taxon>
        <taxon>Pseudomonadota</taxon>
        <taxon>Betaproteobacteria</taxon>
        <taxon>Burkholderiales</taxon>
        <taxon>Burkholderiaceae</taxon>
        <taxon>Caballeronia</taxon>
    </lineage>
</organism>
<dbReference type="InterPro" id="IPR032856">
    <property type="entry name" value="GDE_N_bis"/>
</dbReference>
<comment type="caution">
    <text evidence="3">The sequence shown here is derived from an EMBL/GenBank/DDBJ whole genome shotgun (WGS) entry which is preliminary data.</text>
</comment>
<dbReference type="EMBL" id="FCOM02000114">
    <property type="protein sequence ID" value="SAL88134.1"/>
    <property type="molecule type" value="Genomic_DNA"/>
</dbReference>
<feature type="domain" description="Putative glycogen debranching enzyme N-terminal" evidence="1">
    <location>
        <begin position="14"/>
        <end position="205"/>
    </location>
</feature>
<keyword evidence="4" id="KW-1185">Reference proteome</keyword>
<dbReference type="SUPFAM" id="SSF48208">
    <property type="entry name" value="Six-hairpin glycosidases"/>
    <property type="match status" value="1"/>
</dbReference>
<dbReference type="InterPro" id="IPR012341">
    <property type="entry name" value="6hp_glycosidase-like_sf"/>
</dbReference>
<protein>
    <submittedName>
        <fullName evidence="3">Amylo-alpha-1,6-glucosidase</fullName>
    </submittedName>
</protein>
<evidence type="ECO:0000259" key="2">
    <source>
        <dbReference type="Pfam" id="PF22422"/>
    </source>
</evidence>
<gene>
    <name evidence="3" type="ORF">AWB74_08419</name>
</gene>
<dbReference type="Gene3D" id="1.50.10.10">
    <property type="match status" value="1"/>
</dbReference>
<accession>A0A158L416</accession>
<reference evidence="3" key="1">
    <citation type="submission" date="2016-01" db="EMBL/GenBank/DDBJ databases">
        <authorList>
            <person name="Peeters C."/>
        </authorList>
    </citation>
    <scope>NUCLEOTIDE SEQUENCE [LARGE SCALE GENOMIC DNA]</scope>
    <source>
        <strain evidence="3">LMG 29317</strain>
    </source>
</reference>
<dbReference type="Pfam" id="PF22422">
    <property type="entry name" value="MGH1-like_GH"/>
    <property type="match status" value="1"/>
</dbReference>
<dbReference type="RefSeq" id="WP_061152481.1">
    <property type="nucleotide sequence ID" value="NZ_FCOM02000114.1"/>
</dbReference>
<name>A0A158L416_9BURK</name>
<dbReference type="GO" id="GO:0005975">
    <property type="term" value="P:carbohydrate metabolic process"/>
    <property type="evidence" value="ECO:0007669"/>
    <property type="project" value="InterPro"/>
</dbReference>
<dbReference type="OrthoDB" id="9759959at2"/>
<evidence type="ECO:0000313" key="3">
    <source>
        <dbReference type="EMBL" id="SAL88134.1"/>
    </source>
</evidence>
<dbReference type="InterPro" id="IPR054491">
    <property type="entry name" value="MGH1-like_GH"/>
</dbReference>
<feature type="domain" description="Mannosylglycerate hydrolase MGH1-like glycoside hydrolase" evidence="2">
    <location>
        <begin position="365"/>
        <end position="602"/>
    </location>
</feature>
<sequence length="745" mass="82667">MSLEVKVGPPQLAIHQGHAVLLTEPDGQIVGRTNKGLYFYDTRVISSWTIYANGEPWALLNGGTTAAFAARIFLTNRALTTEAGQVLPHTLGLTLSREIGGGLHEDIDLINYSNSKVSFNLEIAIRSDFADIFEVKSGNFVRRGRITTTWSGPQERLTTAYRNEGFVRTIEVSVDNNDTAAAYSNGRITFDITIEHAARWHCCLRYDLSDGCERFSAPSICCGDNDDASENSARLRRWQSAVLKLDSSNDTVRRLFRQATDDLSALRLRVITPTPGPDVTHVVPAAGLPWFVALFGRDSLIASLQTSLVYPAFARGTLEVLGARQATEWDDYRDAEPGKIMHELRLGELAYLGRIPHSPYYGTADATPLYLIALHTAWCCTGDLALLRQHLPAAERCLYWIDRYGDLDGDGFQEYATRSPAGLENQSWKDAGEAIVYPDGKPVQAPKATCELQGYVYDAWLRMAKIYDVLGDKARSSTLRAKAADLFARFNSDFWDEETGFYALALDGDKKKVLSVASNPGHCLWSGIVPADRAGRVVSRLVQEDMWSGWGIRTLSADHPTYNPYSYQNGAVWPHDNGLIAEGFKRYGYATQAAKVAHDVYEAGRFFALNQLPELYAGLRRNGSNFPVQYLGANVPQAWAAGSVFSLLYAMLGLQPDAPNKMLFVDPDLPPWLSDVTLKDLQLGEESFDIRFWRADNATHFEVLKGNRSAVAGRDIRVWRELLTRSEDGAVPRSKIHSSTSSKQP</sequence>
<dbReference type="Proteomes" id="UP000055019">
    <property type="component" value="Unassembled WGS sequence"/>
</dbReference>
<dbReference type="AlphaFoldDB" id="A0A158L416"/>
<evidence type="ECO:0000259" key="1">
    <source>
        <dbReference type="Pfam" id="PF14742"/>
    </source>
</evidence>
<evidence type="ECO:0000313" key="4">
    <source>
        <dbReference type="Proteomes" id="UP000055019"/>
    </source>
</evidence>
<dbReference type="Pfam" id="PF14742">
    <property type="entry name" value="GDE_N_bis"/>
    <property type="match status" value="1"/>
</dbReference>
<proteinExistence type="predicted"/>
<dbReference type="InterPro" id="IPR008928">
    <property type="entry name" value="6-hairpin_glycosidase_sf"/>
</dbReference>